<feature type="transmembrane region" description="Helical" evidence="1">
    <location>
        <begin position="93"/>
        <end position="117"/>
    </location>
</feature>
<keyword evidence="1" id="KW-0812">Transmembrane</keyword>
<evidence type="ECO:0000256" key="1">
    <source>
        <dbReference type="SAM" id="Phobius"/>
    </source>
</evidence>
<keyword evidence="1" id="KW-0472">Membrane</keyword>
<name>A0A9I9EM60_CUCME</name>
<organism evidence="2">
    <name type="scientific">Cucumis melo</name>
    <name type="common">Muskmelon</name>
    <dbReference type="NCBI Taxonomy" id="3656"/>
    <lineage>
        <taxon>Eukaryota</taxon>
        <taxon>Viridiplantae</taxon>
        <taxon>Streptophyta</taxon>
        <taxon>Embryophyta</taxon>
        <taxon>Tracheophyta</taxon>
        <taxon>Spermatophyta</taxon>
        <taxon>Magnoliopsida</taxon>
        <taxon>eudicotyledons</taxon>
        <taxon>Gunneridae</taxon>
        <taxon>Pentapetalae</taxon>
        <taxon>rosids</taxon>
        <taxon>fabids</taxon>
        <taxon>Cucurbitales</taxon>
        <taxon>Cucurbitaceae</taxon>
        <taxon>Benincaseae</taxon>
        <taxon>Cucumis</taxon>
    </lineage>
</organism>
<dbReference type="EnsemblPlants" id="MELO3C035758.2.1">
    <property type="protein sequence ID" value="MELO3C035758.2.1"/>
    <property type="gene ID" value="MELO3C035758.2"/>
</dbReference>
<sequence length="202" mass="22727">MGFQYGRIRSNEGLIVHRSEKSLSVQTLAGFPRWAVLEIEAYGNEHSFVNCFRNITRVQGRIKATEFVGKCSGKGCILHIGEVFRRVVVWPGAIIMAVVLKGFVYAASISTTVNVWLAMAKKSSSLSAPLITLSRHHAQKHVAMSNVRATTVSLFAYIKLKSSNDRRSKAEWHKTSKEDAYEYDKQHHPTLLAEALHCHKKF</sequence>
<dbReference type="Gramene" id="MELO3C035758.2.1">
    <property type="protein sequence ID" value="MELO3C035758.2.1"/>
    <property type="gene ID" value="MELO3C035758.2"/>
</dbReference>
<reference evidence="2" key="1">
    <citation type="submission" date="2023-03" db="UniProtKB">
        <authorList>
            <consortium name="EnsemblPlants"/>
        </authorList>
    </citation>
    <scope>IDENTIFICATION</scope>
</reference>
<accession>A0A9I9EM60</accession>
<proteinExistence type="predicted"/>
<protein>
    <submittedName>
        <fullName evidence="2">Uncharacterized protein</fullName>
    </submittedName>
</protein>
<dbReference type="AlphaFoldDB" id="A0A9I9EM60"/>
<evidence type="ECO:0000313" key="2">
    <source>
        <dbReference type="EnsemblPlants" id="MELO3C035758.2.1"/>
    </source>
</evidence>
<keyword evidence="1" id="KW-1133">Transmembrane helix</keyword>